<dbReference type="EMBL" id="JASJOS010000039">
    <property type="protein sequence ID" value="MDJ1486401.1"/>
    <property type="molecule type" value="Genomic_DNA"/>
</dbReference>
<dbReference type="AlphaFoldDB" id="A0AAE3R040"/>
<comment type="caution">
    <text evidence="3">The sequence shown here is derived from an EMBL/GenBank/DDBJ whole genome shotgun (WGS) entry which is preliminary data.</text>
</comment>
<dbReference type="Proteomes" id="UP001241110">
    <property type="component" value="Unassembled WGS sequence"/>
</dbReference>
<name>A0AAE3R040_9BACT</name>
<accession>A0AAE3R040</accession>
<feature type="transmembrane region" description="Helical" evidence="1">
    <location>
        <begin position="100"/>
        <end position="120"/>
    </location>
</feature>
<sequence length="385" mass="44579">MNLACNLILYLLQASIGLALFISLYRFTLAKLTFFIWNRYYLIATAFSSLLFPFLHIDFFFIRPLTSESLGLVAKLPVLTYWRVNATVLPLDLCHPYSSWQISILAVLFVYGAIAFYHVYKLSADVYSVLRLIGKYPRFRYDQSWIIYTDEQLGTCSFFAYIFIGKSDQNSSLLKTILAHEQVHTRHGHSFDWLFIQLLGALFWFHPCIRWWKQALKDNHEYIADSYASRHSDTSTYATLLLSVASRKNNLSTLHYFSYGQLKSRIIMLHQPNSNTVLRVRFLLTLPLVFILLLLSSCTKQLVVPREQISNPEEFNKVVQQMMTVIEKTMLEKTMLEKTMLEKTMLEKTMLENKLPLVLQQAVNSSIEVSKDSSNTAAVKKGKIE</sequence>
<feature type="transmembrane region" description="Helical" evidence="1">
    <location>
        <begin position="40"/>
        <end position="62"/>
    </location>
</feature>
<gene>
    <name evidence="3" type="ORF">QNI16_38340</name>
</gene>
<evidence type="ECO:0000313" key="4">
    <source>
        <dbReference type="Proteomes" id="UP001241110"/>
    </source>
</evidence>
<organism evidence="3 4">
    <name type="scientific">Xanthocytophaga flava</name>
    <dbReference type="NCBI Taxonomy" id="3048013"/>
    <lineage>
        <taxon>Bacteria</taxon>
        <taxon>Pseudomonadati</taxon>
        <taxon>Bacteroidota</taxon>
        <taxon>Cytophagia</taxon>
        <taxon>Cytophagales</taxon>
        <taxon>Rhodocytophagaceae</taxon>
        <taxon>Xanthocytophaga</taxon>
    </lineage>
</organism>
<dbReference type="Pfam" id="PF05569">
    <property type="entry name" value="Peptidase_M56"/>
    <property type="match status" value="1"/>
</dbReference>
<dbReference type="InterPro" id="IPR008756">
    <property type="entry name" value="Peptidase_M56"/>
</dbReference>
<proteinExistence type="predicted"/>
<keyword evidence="1" id="KW-0472">Membrane</keyword>
<reference evidence="3" key="1">
    <citation type="submission" date="2023-05" db="EMBL/GenBank/DDBJ databases">
        <authorList>
            <person name="Zhang X."/>
        </authorList>
    </citation>
    <scope>NUCLEOTIDE SEQUENCE</scope>
    <source>
        <strain evidence="3">YF14B1</strain>
    </source>
</reference>
<feature type="transmembrane region" description="Helical" evidence="1">
    <location>
        <begin position="278"/>
        <end position="296"/>
    </location>
</feature>
<keyword evidence="1" id="KW-1133">Transmembrane helix</keyword>
<evidence type="ECO:0000256" key="1">
    <source>
        <dbReference type="SAM" id="Phobius"/>
    </source>
</evidence>
<protein>
    <submittedName>
        <fullName evidence="3">M56 family metallopeptidase</fullName>
    </submittedName>
</protein>
<evidence type="ECO:0000313" key="3">
    <source>
        <dbReference type="EMBL" id="MDJ1486401.1"/>
    </source>
</evidence>
<dbReference type="PANTHER" id="PTHR34978">
    <property type="entry name" value="POSSIBLE SENSOR-TRANSDUCER PROTEIN BLAR"/>
    <property type="match status" value="1"/>
</dbReference>
<dbReference type="InterPro" id="IPR052173">
    <property type="entry name" value="Beta-lactam_resp_regulator"/>
</dbReference>
<keyword evidence="1" id="KW-0812">Transmembrane</keyword>
<evidence type="ECO:0000259" key="2">
    <source>
        <dbReference type="Pfam" id="PF05569"/>
    </source>
</evidence>
<feature type="transmembrane region" description="Helical" evidence="1">
    <location>
        <begin position="6"/>
        <end position="28"/>
    </location>
</feature>
<dbReference type="RefSeq" id="WP_313989980.1">
    <property type="nucleotide sequence ID" value="NZ_JASJOS010000039.1"/>
</dbReference>
<dbReference type="PANTHER" id="PTHR34978:SF3">
    <property type="entry name" value="SLR0241 PROTEIN"/>
    <property type="match status" value="1"/>
</dbReference>
<feature type="domain" description="Peptidase M56" evidence="2">
    <location>
        <begin position="175"/>
        <end position="269"/>
    </location>
</feature>